<dbReference type="Pfam" id="PF02615">
    <property type="entry name" value="Ldh_2"/>
    <property type="match status" value="1"/>
</dbReference>
<dbReference type="EMBL" id="CP018171">
    <property type="protein sequence ID" value="APH72160.1"/>
    <property type="molecule type" value="Genomic_DNA"/>
</dbReference>
<organism evidence="3 4">
    <name type="scientific">Aquibium oceanicum</name>
    <dbReference type="NCBI Taxonomy" id="1670800"/>
    <lineage>
        <taxon>Bacteria</taxon>
        <taxon>Pseudomonadati</taxon>
        <taxon>Pseudomonadota</taxon>
        <taxon>Alphaproteobacteria</taxon>
        <taxon>Hyphomicrobiales</taxon>
        <taxon>Phyllobacteriaceae</taxon>
        <taxon>Aquibium</taxon>
    </lineage>
</organism>
<dbReference type="PANTHER" id="PTHR11091">
    <property type="entry name" value="OXIDOREDUCTASE-RELATED"/>
    <property type="match status" value="1"/>
</dbReference>
<dbReference type="InterPro" id="IPR003767">
    <property type="entry name" value="Malate/L-lactate_DH-like"/>
</dbReference>
<dbReference type="GO" id="GO:0016491">
    <property type="term" value="F:oxidoreductase activity"/>
    <property type="evidence" value="ECO:0007669"/>
    <property type="project" value="UniProtKB-KW"/>
</dbReference>
<dbReference type="STRING" id="1670800.BSQ44_12895"/>
<dbReference type="OrthoDB" id="9811519at2"/>
<keyword evidence="4" id="KW-1185">Reference proteome</keyword>
<dbReference type="InterPro" id="IPR043144">
    <property type="entry name" value="Mal/L-sulf/L-lact_DH-like_ah"/>
</dbReference>
<protein>
    <submittedName>
        <fullName evidence="3">Sulfolactate dehydrogenase</fullName>
    </submittedName>
</protein>
<reference evidence="4" key="1">
    <citation type="submission" date="2016-11" db="EMBL/GenBank/DDBJ databases">
        <title>Mesorhizobium oceanicum sp. nov., isolated from deep seawater in South China Sea.</title>
        <authorList>
            <person name="Fu G.-Y."/>
        </authorList>
    </citation>
    <scope>NUCLEOTIDE SEQUENCE [LARGE SCALE GENOMIC DNA]</scope>
    <source>
        <strain evidence="4">B7</strain>
    </source>
</reference>
<dbReference type="InterPro" id="IPR043143">
    <property type="entry name" value="Mal/L-sulf/L-lact_DH-like_NADP"/>
</dbReference>
<gene>
    <name evidence="3" type="ORF">BSQ44_12895</name>
</gene>
<dbReference type="RefSeq" id="WP_072604758.1">
    <property type="nucleotide sequence ID" value="NZ_CP018171.1"/>
</dbReference>
<name>A0A1L3SS22_9HYPH</name>
<proteinExistence type="inferred from homology"/>
<evidence type="ECO:0000256" key="1">
    <source>
        <dbReference type="ARBA" id="ARBA00006056"/>
    </source>
</evidence>
<evidence type="ECO:0000256" key="2">
    <source>
        <dbReference type="ARBA" id="ARBA00023002"/>
    </source>
</evidence>
<sequence>MSERLLSVAEAHALVVAALMASRTSPDNAAQVADALIGAELAGQGGHGLRRVPAYAAQARAGKVDGFATPSAKRTRPGAVHVDAALGFAYPALGLAARELLAITPEQGIATAGIYRSHHAGVAGLAVEALAEQGLVALMFANAPASIAPWGGRRPLYGTDPIAFACPTEGGLPVVVDVSMSKVARGKIMAANQKKEPIPEGWALDVDGNPTTDAKAALAGTMVPLGDAKGTALALMVELLCAGLTGANYAYEQSSFFDAEGAPPATGQLLIAIDPQAFGTGSLSRFAEMAGLVAGMDGARLPGSRRQAIRERLRRDGIPADAALVIEIEQIAAG</sequence>
<dbReference type="Gene3D" id="3.30.1370.60">
    <property type="entry name" value="Hypothetical oxidoreductase yiak, domain 2"/>
    <property type="match status" value="1"/>
</dbReference>
<dbReference type="Proteomes" id="UP000182840">
    <property type="component" value="Chromosome"/>
</dbReference>
<dbReference type="PANTHER" id="PTHR11091:SF0">
    <property type="entry name" value="MALATE DEHYDROGENASE"/>
    <property type="match status" value="1"/>
</dbReference>
<evidence type="ECO:0000313" key="4">
    <source>
        <dbReference type="Proteomes" id="UP000182840"/>
    </source>
</evidence>
<dbReference type="AlphaFoldDB" id="A0A1L3SS22"/>
<accession>A0A1L3SS22</accession>
<dbReference type="Gene3D" id="1.10.1530.10">
    <property type="match status" value="1"/>
</dbReference>
<dbReference type="InterPro" id="IPR036111">
    <property type="entry name" value="Mal/L-sulfo/L-lacto_DH-like_sf"/>
</dbReference>
<keyword evidence="2" id="KW-0560">Oxidoreductase</keyword>
<comment type="similarity">
    <text evidence="1">Belongs to the LDH2/MDH2 oxidoreductase family.</text>
</comment>
<dbReference type="SUPFAM" id="SSF89733">
    <property type="entry name" value="L-sulfolactate dehydrogenase-like"/>
    <property type="match status" value="1"/>
</dbReference>
<dbReference type="KEGG" id="meso:BSQ44_12895"/>
<evidence type="ECO:0000313" key="3">
    <source>
        <dbReference type="EMBL" id="APH72160.1"/>
    </source>
</evidence>